<sequence>MASNGDAVHPHPSKKIKLFSNSINSTNSSFITHAEIESEFSHHHPTVARLNNGAFGCCPASVIAVQREWQMKNLRQPDHFYFNDLKKGLLHSRTIIKNLVNAEHVDEISLVDNASTATAIVLQQAAWAFQEAKFQKGDVVLVLHYAYGAVKKAIEAYVVRAGGTVIEVPLPFPVTSNDDVVNEFRKALERGKSRGNRIRLAVIDHVTSMPSVVIPVKDLVKICREEGVEQVFVDAAHSIGCTRVDMQEIGADFYTSNLHKWFFCPPSVAFLYARASSKARDLHHPVVSHEYGKGLAVESSWTGNRDYSAQLVVPAVMEFVKRFEGGIEGIRKRNHDLVVEMGEMLVEAWGTHLGSPSHMSASMVMVGLPPSLGIGSDSDAQKLRTRLRDEFDVEVPIYFRGGEDGSVTAYARISRQVYNKVEDYYKFRNAVNQLVQDGFTCALLSA</sequence>
<dbReference type="Pfam" id="PF00266">
    <property type="entry name" value="Aminotran_5"/>
    <property type="match status" value="1"/>
</dbReference>
<proteinExistence type="predicted"/>
<comment type="caution">
    <text evidence="3">The sequence shown here is derived from an EMBL/GenBank/DDBJ whole genome shotgun (WGS) entry which is preliminary data.</text>
</comment>
<dbReference type="EMBL" id="QZWG01000020">
    <property type="protein sequence ID" value="RZB43079.1"/>
    <property type="molecule type" value="Genomic_DNA"/>
</dbReference>
<evidence type="ECO:0000313" key="4">
    <source>
        <dbReference type="Proteomes" id="UP000289340"/>
    </source>
</evidence>
<protein>
    <submittedName>
        <fullName evidence="3">Putative L-cysteine desulfhydrase, chloroplastic</fullName>
    </submittedName>
</protein>
<dbReference type="InterPro" id="IPR015424">
    <property type="entry name" value="PyrdxlP-dep_Trfase"/>
</dbReference>
<reference evidence="3 4" key="1">
    <citation type="submission" date="2018-09" db="EMBL/GenBank/DDBJ databases">
        <title>A high-quality reference genome of wild soybean provides a powerful tool to mine soybean genomes.</title>
        <authorList>
            <person name="Xie M."/>
            <person name="Chung C.Y.L."/>
            <person name="Li M.-W."/>
            <person name="Wong F.-L."/>
            <person name="Chan T.-F."/>
            <person name="Lam H.-M."/>
        </authorList>
    </citation>
    <scope>NUCLEOTIDE SEQUENCE [LARGE SCALE GENOMIC DNA]</scope>
    <source>
        <strain evidence="4">cv. W05</strain>
        <tissue evidence="3">Hypocotyl of etiolated seedlings</tissue>
    </source>
</reference>
<dbReference type="InterPro" id="IPR000192">
    <property type="entry name" value="Aminotrans_V_dom"/>
</dbReference>
<keyword evidence="4" id="KW-1185">Reference proteome</keyword>
<dbReference type="InterPro" id="IPR015421">
    <property type="entry name" value="PyrdxlP-dep_Trfase_major"/>
</dbReference>
<name>A0A445F2Q3_GLYSO</name>
<gene>
    <name evidence="3" type="ORF">D0Y65_053615</name>
</gene>
<organism evidence="3 4">
    <name type="scientific">Glycine soja</name>
    <name type="common">Wild soybean</name>
    <dbReference type="NCBI Taxonomy" id="3848"/>
    <lineage>
        <taxon>Eukaryota</taxon>
        <taxon>Viridiplantae</taxon>
        <taxon>Streptophyta</taxon>
        <taxon>Embryophyta</taxon>
        <taxon>Tracheophyta</taxon>
        <taxon>Spermatophyta</taxon>
        <taxon>Magnoliopsida</taxon>
        <taxon>eudicotyledons</taxon>
        <taxon>Gunneridae</taxon>
        <taxon>Pentapetalae</taxon>
        <taxon>rosids</taxon>
        <taxon>fabids</taxon>
        <taxon>Fabales</taxon>
        <taxon>Fabaceae</taxon>
        <taxon>Papilionoideae</taxon>
        <taxon>50 kb inversion clade</taxon>
        <taxon>NPAAA clade</taxon>
        <taxon>indigoferoid/millettioid clade</taxon>
        <taxon>Phaseoleae</taxon>
        <taxon>Glycine</taxon>
        <taxon>Glycine subgen. Soja</taxon>
    </lineage>
</organism>
<dbReference type="PANTHER" id="PTHR43092">
    <property type="entry name" value="L-CYSTEINE DESULFHYDRASE"/>
    <property type="match status" value="1"/>
</dbReference>
<dbReference type="SMR" id="A0A445F2Q3"/>
<keyword evidence="1" id="KW-0663">Pyridoxal phosphate</keyword>
<evidence type="ECO:0000256" key="1">
    <source>
        <dbReference type="ARBA" id="ARBA00022898"/>
    </source>
</evidence>
<feature type="domain" description="Aminotransferase class V" evidence="2">
    <location>
        <begin position="83"/>
        <end position="277"/>
    </location>
</feature>
<dbReference type="Gramene" id="XM_028365935.1">
    <property type="protein sequence ID" value="XP_028221736.1"/>
    <property type="gene ID" value="LOC114403152"/>
</dbReference>
<dbReference type="AlphaFoldDB" id="A0A445F2Q3"/>
<evidence type="ECO:0000259" key="2">
    <source>
        <dbReference type="Pfam" id="PF00266"/>
    </source>
</evidence>
<accession>A0A445F2Q3</accession>
<dbReference type="Gene3D" id="3.40.640.10">
    <property type="entry name" value="Type I PLP-dependent aspartate aminotransferase-like (Major domain)"/>
    <property type="match status" value="1"/>
</dbReference>
<evidence type="ECO:0000313" key="3">
    <source>
        <dbReference type="EMBL" id="RZB43079.1"/>
    </source>
</evidence>
<dbReference type="SUPFAM" id="SSF53383">
    <property type="entry name" value="PLP-dependent transferases"/>
    <property type="match status" value="1"/>
</dbReference>
<dbReference type="Proteomes" id="UP000289340">
    <property type="component" value="Chromosome 20"/>
</dbReference>
<dbReference type="PANTHER" id="PTHR43092:SF8">
    <property type="entry name" value="ISOPENICILLIN N EPIMERASE-LIKE PROTEIN"/>
    <property type="match status" value="1"/>
</dbReference>